<keyword evidence="5" id="KW-0479">Metal-binding</keyword>
<name>A0A919ITJ1_9ACTN</name>
<evidence type="ECO:0000256" key="1">
    <source>
        <dbReference type="ARBA" id="ARBA00004141"/>
    </source>
</evidence>
<evidence type="ECO:0000256" key="4">
    <source>
        <dbReference type="ARBA" id="ARBA00023136"/>
    </source>
</evidence>
<evidence type="ECO:0000256" key="5">
    <source>
        <dbReference type="PIRSR" id="PIRSR604254-1"/>
    </source>
</evidence>
<comment type="caution">
    <text evidence="8">The sequence shown here is derived from an EMBL/GenBank/DDBJ whole genome shotgun (WGS) entry which is preliminary data.</text>
</comment>
<feature type="transmembrane region" description="Helical" evidence="7">
    <location>
        <begin position="104"/>
        <end position="122"/>
    </location>
</feature>
<dbReference type="Proteomes" id="UP000619479">
    <property type="component" value="Unassembled WGS sequence"/>
</dbReference>
<feature type="transmembrane region" description="Helical" evidence="7">
    <location>
        <begin position="38"/>
        <end position="58"/>
    </location>
</feature>
<proteinExistence type="predicted"/>
<evidence type="ECO:0000256" key="2">
    <source>
        <dbReference type="ARBA" id="ARBA00022692"/>
    </source>
</evidence>
<feature type="region of interest" description="Disordered" evidence="6">
    <location>
        <begin position="1"/>
        <end position="29"/>
    </location>
</feature>
<evidence type="ECO:0000256" key="3">
    <source>
        <dbReference type="ARBA" id="ARBA00022989"/>
    </source>
</evidence>
<keyword evidence="5" id="KW-0862">Zinc</keyword>
<accession>A0A919ITJ1</accession>
<evidence type="ECO:0000313" key="9">
    <source>
        <dbReference type="Proteomes" id="UP000619479"/>
    </source>
</evidence>
<keyword evidence="9" id="KW-1185">Reference proteome</keyword>
<feature type="transmembrane region" description="Helical" evidence="7">
    <location>
        <begin position="183"/>
        <end position="202"/>
    </location>
</feature>
<feature type="transmembrane region" description="Helical" evidence="7">
    <location>
        <begin position="129"/>
        <end position="147"/>
    </location>
</feature>
<organism evidence="8 9">
    <name type="scientific">Actinoplanes cyaneus</name>
    <dbReference type="NCBI Taxonomy" id="52696"/>
    <lineage>
        <taxon>Bacteria</taxon>
        <taxon>Bacillati</taxon>
        <taxon>Actinomycetota</taxon>
        <taxon>Actinomycetes</taxon>
        <taxon>Micromonosporales</taxon>
        <taxon>Micromonosporaceae</taxon>
        <taxon>Actinoplanes</taxon>
    </lineage>
</organism>
<feature type="transmembrane region" description="Helical" evidence="7">
    <location>
        <begin position="159"/>
        <end position="176"/>
    </location>
</feature>
<reference evidence="8" key="1">
    <citation type="submission" date="2021-01" db="EMBL/GenBank/DDBJ databases">
        <title>Whole genome shotgun sequence of Actinoplanes cyaneus NBRC 14990.</title>
        <authorList>
            <person name="Komaki H."/>
            <person name="Tamura T."/>
        </authorList>
    </citation>
    <scope>NUCLEOTIDE SEQUENCE</scope>
    <source>
        <strain evidence="8">NBRC 14990</strain>
    </source>
</reference>
<gene>
    <name evidence="8" type="ORF">Acy02nite_72240</name>
</gene>
<evidence type="ECO:0000256" key="7">
    <source>
        <dbReference type="SAM" id="Phobius"/>
    </source>
</evidence>
<dbReference type="PANTHER" id="PTHR20855:SF3">
    <property type="entry name" value="LD03007P"/>
    <property type="match status" value="1"/>
</dbReference>
<dbReference type="PANTHER" id="PTHR20855">
    <property type="entry name" value="ADIPOR/PROGESTIN RECEPTOR-RELATED"/>
    <property type="match status" value="1"/>
</dbReference>
<feature type="binding site" evidence="5">
    <location>
        <position position="215"/>
    </location>
    <ligand>
        <name>Zn(2+)</name>
        <dbReference type="ChEBI" id="CHEBI:29105"/>
    </ligand>
</feature>
<keyword evidence="3 7" id="KW-1133">Transmembrane helix</keyword>
<feature type="transmembrane region" description="Helical" evidence="7">
    <location>
        <begin position="65"/>
        <end position="84"/>
    </location>
</feature>
<protein>
    <submittedName>
        <fullName evidence="8">Hemolysin III</fullName>
    </submittedName>
</protein>
<dbReference type="EMBL" id="BOMH01000059">
    <property type="protein sequence ID" value="GID69343.1"/>
    <property type="molecule type" value="Genomic_DNA"/>
</dbReference>
<keyword evidence="2 7" id="KW-0812">Transmembrane</keyword>
<keyword evidence="4 7" id="KW-0472">Membrane</keyword>
<feature type="binding site" evidence="5">
    <location>
        <position position="219"/>
    </location>
    <ligand>
        <name>Zn(2+)</name>
        <dbReference type="ChEBI" id="CHEBI:29105"/>
    </ligand>
</feature>
<evidence type="ECO:0000313" key="8">
    <source>
        <dbReference type="EMBL" id="GID69343.1"/>
    </source>
</evidence>
<dbReference type="GO" id="GO:0016020">
    <property type="term" value="C:membrane"/>
    <property type="evidence" value="ECO:0007669"/>
    <property type="project" value="UniProtKB-SubCell"/>
</dbReference>
<sequence>MGPARSDPESDDAMTDRTSPQPARVDRPPALPKPVWRGWLHLLWFPVSVLAGAVLIVAARGTATVTATAVYAGAVSAMFGTSALYHRVDWRFTVKRMLQRCDHLMIFVLIAGTVTPMYQLAAPDRYRRVCLILTWALAGVAAGLHVARMDAPERVVGGTYIALGAVAVPALPLVWVHAGPAAGGLAVAGGLLYLAGALAYHYRRPNPAPEVFGYHEVFHAFVCAGAACHYGAVLLLVT</sequence>
<dbReference type="Pfam" id="PF03006">
    <property type="entry name" value="HlyIII"/>
    <property type="match status" value="1"/>
</dbReference>
<dbReference type="InterPro" id="IPR004254">
    <property type="entry name" value="AdipoR/HlyIII-related"/>
</dbReference>
<evidence type="ECO:0000256" key="6">
    <source>
        <dbReference type="SAM" id="MobiDB-lite"/>
    </source>
</evidence>
<comment type="subcellular location">
    <subcellularLocation>
        <location evidence="1">Membrane</location>
        <topology evidence="1">Multi-pass membrane protein</topology>
    </subcellularLocation>
</comment>
<feature type="transmembrane region" description="Helical" evidence="7">
    <location>
        <begin position="217"/>
        <end position="237"/>
    </location>
</feature>
<feature type="binding site" evidence="5">
    <location>
        <position position="86"/>
    </location>
    <ligand>
        <name>Zn(2+)</name>
        <dbReference type="ChEBI" id="CHEBI:29105"/>
    </ligand>
</feature>
<dbReference type="GO" id="GO:0046872">
    <property type="term" value="F:metal ion binding"/>
    <property type="evidence" value="ECO:0007669"/>
    <property type="project" value="UniProtKB-KW"/>
</dbReference>
<dbReference type="AlphaFoldDB" id="A0A919ITJ1"/>